<comment type="subcellular location">
    <subcellularLocation>
        <location evidence="4">Cytoplasm</location>
    </subcellularLocation>
    <subcellularLocation>
        <location evidence="4">Nucleus</location>
    </subcellularLocation>
</comment>
<keyword evidence="1 4" id="KW-0328">Glycosyltransferase</keyword>
<evidence type="ECO:0000313" key="7">
    <source>
        <dbReference type="Proteomes" id="UP000663836"/>
    </source>
</evidence>
<dbReference type="GO" id="GO:0005829">
    <property type="term" value="C:cytosol"/>
    <property type="evidence" value="ECO:0007669"/>
    <property type="project" value="TreeGrafter"/>
</dbReference>
<dbReference type="PANTHER" id="PTHR42679">
    <property type="entry name" value="S-METHYL-5'-THIOADENOSINE PHOSPHORYLASE"/>
    <property type="match status" value="1"/>
</dbReference>
<comment type="miscellaneous">
    <text evidence="4">Although this enzyme belongs to the family of MTA phosphorylases based on sequence homology, it lacks several conserved amino acids in the substrate binding pocket that confer specificity towards MTA.</text>
</comment>
<accession>A0A819CKR5</accession>
<dbReference type="Pfam" id="PF01048">
    <property type="entry name" value="PNP_UDP_1"/>
    <property type="match status" value="1"/>
</dbReference>
<organism evidence="6 7">
    <name type="scientific">Rotaria sordida</name>
    <dbReference type="NCBI Taxonomy" id="392033"/>
    <lineage>
        <taxon>Eukaryota</taxon>
        <taxon>Metazoa</taxon>
        <taxon>Spiralia</taxon>
        <taxon>Gnathifera</taxon>
        <taxon>Rotifera</taxon>
        <taxon>Eurotatoria</taxon>
        <taxon>Bdelloidea</taxon>
        <taxon>Philodinida</taxon>
        <taxon>Philodinidae</taxon>
        <taxon>Rotaria</taxon>
    </lineage>
</organism>
<comment type="similarity">
    <text evidence="4">Belongs to the PNP/MTAP phosphorylase family. MTAP subfamily.</text>
</comment>
<comment type="subunit">
    <text evidence="4">Homotrimer.</text>
</comment>
<dbReference type="CDD" id="cd09010">
    <property type="entry name" value="MTAP_SsMTAPII_like_MTIP"/>
    <property type="match status" value="1"/>
</dbReference>
<comment type="caution">
    <text evidence="4">Lacks conserved residue(s) required for the propagation of feature annotation.</text>
</comment>
<evidence type="ECO:0000256" key="4">
    <source>
        <dbReference type="HAMAP-Rule" id="MF_03155"/>
    </source>
</evidence>
<name>A0A819CKR5_9BILA</name>
<keyword evidence="2 4" id="KW-0808">Transferase</keyword>
<comment type="function">
    <text evidence="4">Purine nucleoside phosphorylase involved in purine salvage.</text>
</comment>
<evidence type="ECO:0000256" key="2">
    <source>
        <dbReference type="ARBA" id="ARBA00022679"/>
    </source>
</evidence>
<feature type="binding site" evidence="4">
    <location>
        <position position="211"/>
    </location>
    <ligand>
        <name>phosphate</name>
        <dbReference type="ChEBI" id="CHEBI:43474"/>
    </ligand>
</feature>
<dbReference type="GO" id="GO:0005634">
    <property type="term" value="C:nucleus"/>
    <property type="evidence" value="ECO:0007669"/>
    <property type="project" value="UniProtKB-SubCell"/>
</dbReference>
<feature type="binding site" evidence="4">
    <location>
        <position position="13"/>
    </location>
    <ligand>
        <name>phosphate</name>
        <dbReference type="ChEBI" id="CHEBI:43474"/>
    </ligand>
</feature>
<protein>
    <recommendedName>
        <fullName evidence="4">Purine nucleoside phosphorylase</fullName>
        <shortName evidence="4">PNP</shortName>
        <ecNumber evidence="4">2.4.2.1</ecNumber>
    </recommendedName>
</protein>
<feature type="site" description="Important for substrate specificity" evidence="4">
    <location>
        <position position="192"/>
    </location>
</feature>
<dbReference type="Proteomes" id="UP000663836">
    <property type="component" value="Unassembled WGS sequence"/>
</dbReference>
<comment type="pathway">
    <text evidence="4">Purine metabolism; purine nucleoside salvage.</text>
</comment>
<dbReference type="SUPFAM" id="SSF53167">
    <property type="entry name" value="Purine and uridine phosphorylases"/>
    <property type="match status" value="1"/>
</dbReference>
<feature type="binding site" evidence="4">
    <location>
        <begin position="89"/>
        <end position="90"/>
    </location>
    <ligand>
        <name>phosphate</name>
        <dbReference type="ChEBI" id="CHEBI:43474"/>
    </ligand>
</feature>
<feature type="binding site" evidence="4">
    <location>
        <begin position="56"/>
        <end position="57"/>
    </location>
    <ligand>
        <name>phosphate</name>
        <dbReference type="ChEBI" id="CHEBI:43474"/>
    </ligand>
</feature>
<sequence length="294" mass="33030">MSSTVRVGIIGGSGFDRSDILSSRVEHEIVDTPYGRPSDNLVSGTINGVQCVLCFRHGRQHSFNPTKLNYRANLWALKQLGVNLILATTAVGSLAENFPRGTLVVFGIDFCFINFHLSFDYNLDNFIDMTKHRPNTFYDHEPGHLQGVMHMSMHPPYDRELRALLIQSCAETPDIAYKDKSTVVVIEGPNFSTYAENKVFVSWGCTTIGMTQTPETILAKELGLPYAALGIVTDDICWKEDGIVEPNEVITIFKATFPKAMEVLKRTIKKIGEKDWKEILETIQTRTEEAIMKH</sequence>
<dbReference type="PANTHER" id="PTHR42679:SF2">
    <property type="entry name" value="S-METHYL-5'-THIOADENOSINE PHOSPHORYLASE"/>
    <property type="match status" value="1"/>
</dbReference>
<dbReference type="AlphaFoldDB" id="A0A819CKR5"/>
<feature type="binding site" evidence="4">
    <location>
        <position position="210"/>
    </location>
    <ligand>
        <name>substrate</name>
    </ligand>
</feature>
<dbReference type="InterPro" id="IPR010044">
    <property type="entry name" value="MTAP"/>
</dbReference>
<dbReference type="GO" id="GO:0006166">
    <property type="term" value="P:purine ribonucleoside salvage"/>
    <property type="evidence" value="ECO:0007669"/>
    <property type="project" value="UniProtKB-UniRule"/>
</dbReference>
<keyword evidence="3 4" id="KW-0660">Purine salvage</keyword>
<keyword evidence="4" id="KW-0963">Cytoplasm</keyword>
<dbReference type="Gene3D" id="3.40.50.1580">
    <property type="entry name" value="Nucleoside phosphorylase domain"/>
    <property type="match status" value="1"/>
</dbReference>
<dbReference type="GO" id="GO:0019509">
    <property type="term" value="P:L-methionine salvage from methylthioadenosine"/>
    <property type="evidence" value="ECO:0007669"/>
    <property type="project" value="TreeGrafter"/>
</dbReference>
<feature type="domain" description="Nucleoside phosphorylase" evidence="5">
    <location>
        <begin position="6"/>
        <end position="265"/>
    </location>
</feature>
<gene>
    <name evidence="6" type="ORF">JBS370_LOCUS16374</name>
</gene>
<comment type="caution">
    <text evidence="6">The sequence shown here is derived from an EMBL/GenBank/DDBJ whole genome shotgun (WGS) entry which is preliminary data.</text>
</comment>
<dbReference type="EMBL" id="CAJOBD010001640">
    <property type="protein sequence ID" value="CAF3819590.1"/>
    <property type="molecule type" value="Genomic_DNA"/>
</dbReference>
<dbReference type="GO" id="GO:0017061">
    <property type="term" value="F:S-methyl-5-thioadenosine phosphorylase activity"/>
    <property type="evidence" value="ECO:0007669"/>
    <property type="project" value="InterPro"/>
</dbReference>
<dbReference type="HAMAP" id="MF_01963">
    <property type="entry name" value="MTAP"/>
    <property type="match status" value="1"/>
</dbReference>
<comment type="catalytic activity">
    <reaction evidence="4">
        <text>a purine D-ribonucleoside + phosphate = a purine nucleobase + alpha-D-ribose 1-phosphate</text>
        <dbReference type="Rhea" id="RHEA:19805"/>
        <dbReference type="ChEBI" id="CHEBI:26386"/>
        <dbReference type="ChEBI" id="CHEBI:43474"/>
        <dbReference type="ChEBI" id="CHEBI:57720"/>
        <dbReference type="ChEBI" id="CHEBI:142355"/>
        <dbReference type="EC" id="2.4.2.1"/>
    </reaction>
</comment>
<evidence type="ECO:0000256" key="1">
    <source>
        <dbReference type="ARBA" id="ARBA00022676"/>
    </source>
</evidence>
<dbReference type="InterPro" id="IPR000845">
    <property type="entry name" value="Nucleoside_phosphorylase_d"/>
</dbReference>
<reference evidence="6" key="1">
    <citation type="submission" date="2021-02" db="EMBL/GenBank/DDBJ databases">
        <authorList>
            <person name="Nowell W R."/>
        </authorList>
    </citation>
    <scope>NUCLEOTIDE SEQUENCE</scope>
</reference>
<dbReference type="UniPathway" id="UPA00606"/>
<feature type="site" description="Important for substrate specificity" evidence="4">
    <location>
        <position position="246"/>
    </location>
</feature>
<dbReference type="InterPro" id="IPR035994">
    <property type="entry name" value="Nucleoside_phosphorylase_sf"/>
</dbReference>
<keyword evidence="4" id="KW-0539">Nucleus</keyword>
<evidence type="ECO:0000256" key="3">
    <source>
        <dbReference type="ARBA" id="ARBA00022726"/>
    </source>
</evidence>
<dbReference type="EC" id="2.4.2.1" evidence="4"/>
<evidence type="ECO:0000313" key="6">
    <source>
        <dbReference type="EMBL" id="CAF3819590.1"/>
    </source>
</evidence>
<proteinExistence type="inferred from homology"/>
<evidence type="ECO:0000259" key="5">
    <source>
        <dbReference type="Pfam" id="PF01048"/>
    </source>
</evidence>